<dbReference type="Pfam" id="PF24969">
    <property type="entry name" value="LRR_15"/>
    <property type="match status" value="1"/>
</dbReference>
<dbReference type="EMBL" id="JXNT01000002">
    <property type="protein sequence ID" value="ODM21314.1"/>
    <property type="molecule type" value="Genomic_DNA"/>
</dbReference>
<dbReference type="AlphaFoldDB" id="A0A1E3BK32"/>
<feature type="region of interest" description="Disordered" evidence="1">
    <location>
        <begin position="213"/>
        <end position="234"/>
    </location>
</feature>
<evidence type="ECO:0000313" key="5">
    <source>
        <dbReference type="Proteomes" id="UP000094569"/>
    </source>
</evidence>
<dbReference type="InterPro" id="IPR056867">
    <property type="entry name" value="LRR_15"/>
</dbReference>
<gene>
    <name evidence="4" type="ORF">SI65_02157</name>
</gene>
<sequence length="461" mass="52586">MRVLPDDVLLLIGDFLEDHQDRYNLVFVCRRFHDLFLRLAYREASLKSCQHVQSFLGSILRRPELARAIRVLHFDRWQDKPSTGYVHITDKERPLLTEWAWAISQSDEEHAQWEQDLQHGMSEAWIALLLPLVSNLRRLRLIYPKHNTYLDRTLSRAVNGECPALRSLQEVSLNHLEDDADDTKGNYLPSQILPFFRLPLMGTLSADMVLESDSAQEARGSPPSTPLTDSSSSVSEITLNASNGSKGMESLIASCSSLKTFKYQHSDSHLHAEGYQPSAFYHSLAGSKNTLETLWLDTCGHHLPFTIAGANETHDEWFGPLTEFTALKDIRIRLPNLLDVRYQLEPSTSLPDILPRSLESLYIECCKENTLSMLLNQLRMVLSQRTSRFPELRRVDIEGFFHDEEDYEDSGYDGSSNTTEKVIKPRVYEMVKPVRNSCAEAGIDLFIQDRVCLETMKGSPV</sequence>
<dbReference type="InterPro" id="IPR001810">
    <property type="entry name" value="F-box_dom"/>
</dbReference>
<dbReference type="VEuPathDB" id="FungiDB:SI65_02157"/>
<evidence type="ECO:0000259" key="2">
    <source>
        <dbReference type="Pfam" id="PF12937"/>
    </source>
</evidence>
<evidence type="ECO:0000259" key="3">
    <source>
        <dbReference type="Pfam" id="PF24969"/>
    </source>
</evidence>
<evidence type="ECO:0008006" key="6">
    <source>
        <dbReference type="Google" id="ProtNLM"/>
    </source>
</evidence>
<evidence type="ECO:0000256" key="1">
    <source>
        <dbReference type="SAM" id="MobiDB-lite"/>
    </source>
</evidence>
<dbReference type="OrthoDB" id="2520703at2759"/>
<organism evidence="4 5">
    <name type="scientific">Aspergillus cristatus</name>
    <name type="common">Chinese Fuzhuan brick tea-fermentation fungus</name>
    <name type="synonym">Eurotium cristatum</name>
    <dbReference type="NCBI Taxonomy" id="573508"/>
    <lineage>
        <taxon>Eukaryota</taxon>
        <taxon>Fungi</taxon>
        <taxon>Dikarya</taxon>
        <taxon>Ascomycota</taxon>
        <taxon>Pezizomycotina</taxon>
        <taxon>Eurotiomycetes</taxon>
        <taxon>Eurotiomycetidae</taxon>
        <taxon>Eurotiales</taxon>
        <taxon>Aspergillaceae</taxon>
        <taxon>Aspergillus</taxon>
        <taxon>Aspergillus subgen. Aspergillus</taxon>
    </lineage>
</organism>
<dbReference type="Proteomes" id="UP000094569">
    <property type="component" value="Unassembled WGS sequence"/>
</dbReference>
<comment type="caution">
    <text evidence="4">The sequence shown here is derived from an EMBL/GenBank/DDBJ whole genome shotgun (WGS) entry which is preliminary data.</text>
</comment>
<reference evidence="4 5" key="1">
    <citation type="journal article" date="2016" name="BMC Genomics">
        <title>Comparative genomic and transcriptomic analyses of the Fuzhuan brick tea-fermentation fungus Aspergillus cristatus.</title>
        <authorList>
            <person name="Ge Y."/>
            <person name="Wang Y."/>
            <person name="Liu Y."/>
            <person name="Tan Y."/>
            <person name="Ren X."/>
            <person name="Zhang X."/>
            <person name="Hyde K.D."/>
            <person name="Liu Y."/>
            <person name="Liu Z."/>
        </authorList>
    </citation>
    <scope>NUCLEOTIDE SEQUENCE [LARGE SCALE GENOMIC DNA]</scope>
    <source>
        <strain evidence="4 5">GZAAS20.1005</strain>
    </source>
</reference>
<feature type="domain" description="F-box" evidence="2">
    <location>
        <begin position="3"/>
        <end position="36"/>
    </location>
</feature>
<name>A0A1E3BK32_ASPCR</name>
<dbReference type="STRING" id="573508.A0A1E3BK32"/>
<accession>A0A1E3BK32</accession>
<dbReference type="InterPro" id="IPR036047">
    <property type="entry name" value="F-box-like_dom_sf"/>
</dbReference>
<keyword evidence="5" id="KW-1185">Reference proteome</keyword>
<evidence type="ECO:0000313" key="4">
    <source>
        <dbReference type="EMBL" id="ODM21314.1"/>
    </source>
</evidence>
<proteinExistence type="predicted"/>
<protein>
    <recommendedName>
        <fullName evidence="6">F-box domain-containing protein</fullName>
    </recommendedName>
</protein>
<feature type="domain" description="Leucine-rich repeat" evidence="3">
    <location>
        <begin position="55"/>
        <end position="396"/>
    </location>
</feature>
<dbReference type="Pfam" id="PF12937">
    <property type="entry name" value="F-box-like"/>
    <property type="match status" value="1"/>
</dbReference>
<dbReference type="SUPFAM" id="SSF81383">
    <property type="entry name" value="F-box domain"/>
    <property type="match status" value="1"/>
</dbReference>